<accession>A0A1T0CPQ2</accession>
<dbReference type="Pfam" id="PF11104">
    <property type="entry name" value="PilM_2"/>
    <property type="match status" value="1"/>
</dbReference>
<dbReference type="Proteomes" id="UP000190683">
    <property type="component" value="Unassembled WGS sequence"/>
</dbReference>
<evidence type="ECO:0000256" key="3">
    <source>
        <dbReference type="SAM" id="Phobius"/>
    </source>
</evidence>
<evidence type="ECO:0008006" key="6">
    <source>
        <dbReference type="Google" id="ProtNLM"/>
    </source>
</evidence>
<comment type="caution">
    <text evidence="4">The sequence shown here is derived from an EMBL/GenBank/DDBJ whole genome shotgun (WGS) entry which is preliminary data.</text>
</comment>
<reference evidence="4 5" key="1">
    <citation type="submission" date="2017-02" db="EMBL/GenBank/DDBJ databases">
        <title>Draft genome sequence of Moraxella porci CCUG 54912T type strain.</title>
        <authorList>
            <person name="Salva-Serra F."/>
            <person name="Engstrom-Jakobsson H."/>
            <person name="Thorell K."/>
            <person name="Jaen-Luchoro D."/>
            <person name="Gonzales-Siles L."/>
            <person name="Karlsson R."/>
            <person name="Yazdan S."/>
            <person name="Boulund F."/>
            <person name="Johnning A."/>
            <person name="Engstrand L."/>
            <person name="Kristiansson E."/>
            <person name="Moore E."/>
        </authorList>
    </citation>
    <scope>NUCLEOTIDE SEQUENCE [LARGE SCALE GENOMIC DNA]</scope>
    <source>
        <strain evidence="4 5">CCUG 54912</strain>
    </source>
</reference>
<dbReference type="Pfam" id="PF05137">
    <property type="entry name" value="PilN"/>
    <property type="match status" value="1"/>
</dbReference>
<keyword evidence="3" id="KW-0812">Transmembrane</keyword>
<dbReference type="InterPro" id="IPR043129">
    <property type="entry name" value="ATPase_NBD"/>
</dbReference>
<feature type="region of interest" description="Disordered" evidence="2">
    <location>
        <begin position="597"/>
        <end position="616"/>
    </location>
</feature>
<dbReference type="AlphaFoldDB" id="A0A1T0CPQ2"/>
<keyword evidence="3" id="KW-1133">Transmembrane helix</keyword>
<dbReference type="InterPro" id="IPR007813">
    <property type="entry name" value="PilN"/>
</dbReference>
<gene>
    <name evidence="4" type="ORF">B0681_07310</name>
</gene>
<feature type="coiled-coil region" evidence="1">
    <location>
        <begin position="460"/>
        <end position="487"/>
    </location>
</feature>
<evidence type="ECO:0000256" key="2">
    <source>
        <dbReference type="SAM" id="MobiDB-lite"/>
    </source>
</evidence>
<organism evidence="4 5">
    <name type="scientific">Moraxella porci DSM 25326</name>
    <dbReference type="NCBI Taxonomy" id="573983"/>
    <lineage>
        <taxon>Bacteria</taxon>
        <taxon>Pseudomonadati</taxon>
        <taxon>Pseudomonadota</taxon>
        <taxon>Gammaproteobacteria</taxon>
        <taxon>Moraxellales</taxon>
        <taxon>Moraxellaceae</taxon>
        <taxon>Moraxella</taxon>
    </lineage>
</organism>
<evidence type="ECO:0000313" key="5">
    <source>
        <dbReference type="Proteomes" id="UP000190683"/>
    </source>
</evidence>
<keyword evidence="1" id="KW-0175">Coiled coil</keyword>
<dbReference type="PANTHER" id="PTHR40278">
    <property type="entry name" value="DNA UTILIZATION PROTEIN HOFN"/>
    <property type="match status" value="1"/>
</dbReference>
<keyword evidence="5" id="KW-1185">Reference proteome</keyword>
<dbReference type="InterPro" id="IPR052534">
    <property type="entry name" value="Extracell_DNA_Util/SecSys_Comp"/>
</dbReference>
<evidence type="ECO:0000313" key="4">
    <source>
        <dbReference type="EMBL" id="OOS24317.1"/>
    </source>
</evidence>
<dbReference type="InterPro" id="IPR005883">
    <property type="entry name" value="PilM"/>
</dbReference>
<dbReference type="EMBL" id="MUYV01000010">
    <property type="protein sequence ID" value="OOS24317.1"/>
    <property type="molecule type" value="Genomic_DNA"/>
</dbReference>
<feature type="transmembrane region" description="Helical" evidence="3">
    <location>
        <begin position="420"/>
        <end position="439"/>
    </location>
</feature>
<sequence length="616" mass="66967">MLSDRLTIGRSRALQEQALGVYFYESAVCVVWLDGHAGRQHLLASACTPCLDAICQGQILDKTKLAYAIKNACDAINAPQMQAIACVADEAVMTTTIELPAALSDADIEAQILVDAERYIGRPLQEVYFDFQVLSSEDAATVISLTVAHRAFVDDCVEVLAMAGLEARAIDVAALCRQSIAAKLGETQTAALIEVDAWQIRCHIAEQSFTWSQTQPLDAMLSSMMIDRDTDAPSSVAPSPTVADALDFSAFINRRGDDTPMQPIIQDEHQHGSYQISFDDAVPSFDESITDQAAAPIKEVDQLPVAPSDAIDRMARQVGMLLDLYQQQYTKQIDQVFVMGLDSLRWSGLDRSVTALSGIACQFAHPKLLLPSASTAETSTSSAPLLMMPTMLALRATSGVNLLPWREEQRSRSAMHFRRMLQAAIALPILVVLMIFGLLSHQIRHQNAINAQITTRINGVDDQLQQLHRLKTELSNTEDQLNAIDDLASDRSMIHRWQLLPLLVPNGVYLDGAKQTGAELLWTGKAVDAQAVSAFANALELSGAYSDVLVVSLQQAGRVMSFSISATELPLQPHDMQLLMAENGALTSAADDAVSQNSAISIATDESEQRSADESE</sequence>
<evidence type="ECO:0000256" key="1">
    <source>
        <dbReference type="SAM" id="Coils"/>
    </source>
</evidence>
<dbReference type="RefSeq" id="WP_078318087.1">
    <property type="nucleotide sequence ID" value="NZ_MUYV01000010.1"/>
</dbReference>
<feature type="compositionally biased region" description="Basic and acidic residues" evidence="2">
    <location>
        <begin position="607"/>
        <end position="616"/>
    </location>
</feature>
<dbReference type="SUPFAM" id="SSF53067">
    <property type="entry name" value="Actin-like ATPase domain"/>
    <property type="match status" value="1"/>
</dbReference>
<keyword evidence="3" id="KW-0472">Membrane</keyword>
<proteinExistence type="predicted"/>
<dbReference type="Gene3D" id="3.30.1490.300">
    <property type="match status" value="1"/>
</dbReference>
<name>A0A1T0CPQ2_9GAMM</name>
<dbReference type="STRING" id="573983.B0681_07310"/>
<dbReference type="PANTHER" id="PTHR40278:SF1">
    <property type="entry name" value="DNA UTILIZATION PROTEIN HOFN"/>
    <property type="match status" value="1"/>
</dbReference>
<protein>
    <recommendedName>
        <fullName evidence="6">Pilus assembly protein PilM</fullName>
    </recommendedName>
</protein>
<dbReference type="Gene3D" id="3.30.420.40">
    <property type="match status" value="2"/>
</dbReference>